<organism evidence="1 2">
    <name type="scientific">Streptomyces diastatochromogenes</name>
    <dbReference type="NCBI Taxonomy" id="42236"/>
    <lineage>
        <taxon>Bacteria</taxon>
        <taxon>Bacillati</taxon>
        <taxon>Actinomycetota</taxon>
        <taxon>Actinomycetes</taxon>
        <taxon>Kitasatosporales</taxon>
        <taxon>Streptomycetaceae</taxon>
        <taxon>Streptomyces</taxon>
    </lineage>
</organism>
<dbReference type="InterPro" id="IPR046300">
    <property type="entry name" value="DUF6415"/>
</dbReference>
<proteinExistence type="predicted"/>
<reference evidence="1 2" key="1">
    <citation type="submission" date="2016-07" db="EMBL/GenBank/DDBJ databases">
        <title>Draft genome of Streptomyces diastatochromogenes.</title>
        <authorList>
            <person name="Podduturi R."/>
            <person name="Lukassen M.B."/>
            <person name="Clausen N."/>
            <person name="Nielsen J.L."/>
            <person name="Jorgensen N.O."/>
        </authorList>
    </citation>
    <scope>NUCLEOTIDE SEQUENCE [LARGE SCALE GENOMIC DNA]</scope>
    <source>
        <strain evidence="1 2">DSM 40608</strain>
    </source>
</reference>
<name>A0A233SND6_STRDA</name>
<sequence>MKATTRSAAVADHGQGVPLDLATMRETVNILLDPDAVPNVLPLSGAEIETLTLAVRGQLELLIPEVEVAAKKLDKESIPRYCALACIGDARSRLQAEPSRRYGGAAGHARRLARALNALCDHYEKISSDR</sequence>
<dbReference type="EMBL" id="MCGQ01000009">
    <property type="protein sequence ID" value="OXY97166.1"/>
    <property type="molecule type" value="Genomic_DNA"/>
</dbReference>
<keyword evidence="2" id="KW-1185">Reference proteome</keyword>
<dbReference type="Pfam" id="PF19979">
    <property type="entry name" value="DUF6415"/>
    <property type="match status" value="1"/>
</dbReference>
<evidence type="ECO:0000313" key="1">
    <source>
        <dbReference type="EMBL" id="OXY97166.1"/>
    </source>
</evidence>
<dbReference type="AlphaFoldDB" id="A0A233SND6"/>
<comment type="caution">
    <text evidence="1">The sequence shown here is derived from an EMBL/GenBank/DDBJ whole genome shotgun (WGS) entry which is preliminary data.</text>
</comment>
<protein>
    <submittedName>
        <fullName evidence="1">Uncharacterized protein</fullName>
    </submittedName>
</protein>
<accession>A0A233SND6</accession>
<dbReference type="Proteomes" id="UP000215483">
    <property type="component" value="Unassembled WGS sequence"/>
</dbReference>
<gene>
    <name evidence="1" type="ORF">BEK98_09555</name>
</gene>
<evidence type="ECO:0000313" key="2">
    <source>
        <dbReference type="Proteomes" id="UP000215483"/>
    </source>
</evidence>